<keyword evidence="2" id="KW-1185">Reference proteome</keyword>
<evidence type="ECO:0000313" key="2">
    <source>
        <dbReference type="Proteomes" id="UP001055072"/>
    </source>
</evidence>
<protein>
    <submittedName>
        <fullName evidence="1">Uncharacterized protein</fullName>
    </submittedName>
</protein>
<reference evidence="1" key="1">
    <citation type="journal article" date="2021" name="Environ. Microbiol.">
        <title>Gene family expansions and transcriptome signatures uncover fungal adaptations to wood decay.</title>
        <authorList>
            <person name="Hage H."/>
            <person name="Miyauchi S."/>
            <person name="Viragh M."/>
            <person name="Drula E."/>
            <person name="Min B."/>
            <person name="Chaduli D."/>
            <person name="Navarro D."/>
            <person name="Favel A."/>
            <person name="Norest M."/>
            <person name="Lesage-Meessen L."/>
            <person name="Balint B."/>
            <person name="Merenyi Z."/>
            <person name="de Eugenio L."/>
            <person name="Morin E."/>
            <person name="Martinez A.T."/>
            <person name="Baldrian P."/>
            <person name="Stursova M."/>
            <person name="Martinez M.J."/>
            <person name="Novotny C."/>
            <person name="Magnuson J.K."/>
            <person name="Spatafora J.W."/>
            <person name="Maurice S."/>
            <person name="Pangilinan J."/>
            <person name="Andreopoulos W."/>
            <person name="LaButti K."/>
            <person name="Hundley H."/>
            <person name="Na H."/>
            <person name="Kuo A."/>
            <person name="Barry K."/>
            <person name="Lipzen A."/>
            <person name="Henrissat B."/>
            <person name="Riley R."/>
            <person name="Ahrendt S."/>
            <person name="Nagy L.G."/>
            <person name="Grigoriev I.V."/>
            <person name="Martin F."/>
            <person name="Rosso M.N."/>
        </authorList>
    </citation>
    <scope>NUCLEOTIDE SEQUENCE</scope>
    <source>
        <strain evidence="1">CBS 384.51</strain>
    </source>
</reference>
<proteinExistence type="predicted"/>
<name>A0ACB8U4X9_9APHY</name>
<sequence>MGTIYLPNEIIDLIASKFSSTLEVHDLLACSLISRQWRDVVAPHLFRYILISPYSISRRIILGFGFSGFVGIARSLETTLVVTEHLQTLHIQNFMLSLPSLHSLLSHLSSLQNLIVEEINLCDTDSTGLEGPISRLAIPNISIASINEDYPRYHQLAQFLALFSDIGQLSVIDYISASSSWEATRSTVMDAVAGSRVGELQVRTLNLGYGECARLFVMGFLYQIDALRHLTSLGLTIRHVHERDRLNELLCASGRTLEYLDVKVQLDHRWFPLEDVIPSTHIPVPYVSPSFLTHMSL</sequence>
<gene>
    <name evidence="1" type="ORF">BDY19DRAFT_140654</name>
</gene>
<comment type="caution">
    <text evidence="1">The sequence shown here is derived from an EMBL/GenBank/DDBJ whole genome shotgun (WGS) entry which is preliminary data.</text>
</comment>
<dbReference type="EMBL" id="MU274911">
    <property type="protein sequence ID" value="KAI0089367.1"/>
    <property type="molecule type" value="Genomic_DNA"/>
</dbReference>
<dbReference type="Proteomes" id="UP001055072">
    <property type="component" value="Unassembled WGS sequence"/>
</dbReference>
<evidence type="ECO:0000313" key="1">
    <source>
        <dbReference type="EMBL" id="KAI0089367.1"/>
    </source>
</evidence>
<organism evidence="1 2">
    <name type="scientific">Irpex rosettiformis</name>
    <dbReference type="NCBI Taxonomy" id="378272"/>
    <lineage>
        <taxon>Eukaryota</taxon>
        <taxon>Fungi</taxon>
        <taxon>Dikarya</taxon>
        <taxon>Basidiomycota</taxon>
        <taxon>Agaricomycotina</taxon>
        <taxon>Agaricomycetes</taxon>
        <taxon>Polyporales</taxon>
        <taxon>Irpicaceae</taxon>
        <taxon>Irpex</taxon>
    </lineage>
</organism>
<accession>A0ACB8U4X9</accession>